<organism evidence="7 8">
    <name type="scientific">Trichomalopsis sarcophagae</name>
    <dbReference type="NCBI Taxonomy" id="543379"/>
    <lineage>
        <taxon>Eukaryota</taxon>
        <taxon>Metazoa</taxon>
        <taxon>Ecdysozoa</taxon>
        <taxon>Arthropoda</taxon>
        <taxon>Hexapoda</taxon>
        <taxon>Insecta</taxon>
        <taxon>Pterygota</taxon>
        <taxon>Neoptera</taxon>
        <taxon>Endopterygota</taxon>
        <taxon>Hymenoptera</taxon>
        <taxon>Apocrita</taxon>
        <taxon>Proctotrupomorpha</taxon>
        <taxon>Chalcidoidea</taxon>
        <taxon>Pteromalidae</taxon>
        <taxon>Pteromalinae</taxon>
        <taxon>Trichomalopsis</taxon>
    </lineage>
</organism>
<proteinExistence type="inferred from homology"/>
<dbReference type="OrthoDB" id="446290at2759"/>
<gene>
    <name evidence="7" type="ORF">TSAR_011765</name>
</gene>
<evidence type="ECO:0000256" key="1">
    <source>
        <dbReference type="ARBA" id="ARBA00004138"/>
    </source>
</evidence>
<evidence type="ECO:0000313" key="7">
    <source>
        <dbReference type="EMBL" id="OXU17197.1"/>
    </source>
</evidence>
<keyword evidence="5" id="KW-0966">Cell projection</keyword>
<name>A0A232EFS2_9HYME</name>
<evidence type="ECO:0000313" key="8">
    <source>
        <dbReference type="Proteomes" id="UP000215335"/>
    </source>
</evidence>
<reference evidence="7 8" key="1">
    <citation type="journal article" date="2017" name="Curr. Biol.">
        <title>The Evolution of Venom by Co-option of Single-Copy Genes.</title>
        <authorList>
            <person name="Martinson E.O."/>
            <person name="Mrinalini"/>
            <person name="Kelkar Y.D."/>
            <person name="Chang C.H."/>
            <person name="Werren J.H."/>
        </authorList>
    </citation>
    <scope>NUCLEOTIDE SEQUENCE [LARGE SCALE GENOMIC DNA]</scope>
    <source>
        <strain evidence="7 8">Alberta</strain>
        <tissue evidence="7">Whole body</tissue>
    </source>
</reference>
<comment type="subcellular location">
    <subcellularLocation>
        <location evidence="1">Cell projection</location>
        <location evidence="1">Cilium</location>
    </subcellularLocation>
    <subcellularLocation>
        <location evidence="2">Cytoplasm</location>
        <location evidence="2">Cytoskeleton</location>
    </subcellularLocation>
</comment>
<evidence type="ECO:0000256" key="3">
    <source>
        <dbReference type="ARBA" id="ARBA00022490"/>
    </source>
</evidence>
<dbReference type="EMBL" id="NNAY01004950">
    <property type="protein sequence ID" value="OXU17197.1"/>
    <property type="molecule type" value="Genomic_DNA"/>
</dbReference>
<keyword evidence="4" id="KW-0206">Cytoskeleton</keyword>
<protein>
    <submittedName>
        <fullName evidence="7">Uncharacterized protein</fullName>
    </submittedName>
</protein>
<comment type="caution">
    <text evidence="7">The sequence shown here is derived from an EMBL/GenBank/DDBJ whole genome shotgun (WGS) entry which is preliminary data.</text>
</comment>
<dbReference type="Pfam" id="PF14886">
    <property type="entry name" value="FAM183"/>
    <property type="match status" value="1"/>
</dbReference>
<comment type="similarity">
    <text evidence="6">Belongs to the CFAP144 family.</text>
</comment>
<evidence type="ECO:0000256" key="4">
    <source>
        <dbReference type="ARBA" id="ARBA00023212"/>
    </source>
</evidence>
<dbReference type="GO" id="GO:0005856">
    <property type="term" value="C:cytoskeleton"/>
    <property type="evidence" value="ECO:0007669"/>
    <property type="project" value="UniProtKB-SubCell"/>
</dbReference>
<evidence type="ECO:0000256" key="2">
    <source>
        <dbReference type="ARBA" id="ARBA00004245"/>
    </source>
</evidence>
<dbReference type="GO" id="GO:0005929">
    <property type="term" value="C:cilium"/>
    <property type="evidence" value="ECO:0007669"/>
    <property type="project" value="UniProtKB-SubCell"/>
</dbReference>
<evidence type="ECO:0000256" key="5">
    <source>
        <dbReference type="ARBA" id="ARBA00023273"/>
    </source>
</evidence>
<sequence length="135" mass="15787">MMNPNKLKFLTERYDKENRNLKFQEKFIALPGLKPVSGKFYAKHDALSSHDSSPVEYIDLVKRSASATPKDNFDFPPPAVNMEYGWFAKPLIPRPCDKRLIFPIKQSDFIKTEIYIREMQKNLPEMKFTGIPFRT</sequence>
<dbReference type="InterPro" id="IPR029214">
    <property type="entry name" value="CFAP144"/>
</dbReference>
<keyword evidence="8" id="KW-1185">Reference proteome</keyword>
<dbReference type="Proteomes" id="UP000215335">
    <property type="component" value="Unassembled WGS sequence"/>
</dbReference>
<evidence type="ECO:0000256" key="6">
    <source>
        <dbReference type="ARBA" id="ARBA00034777"/>
    </source>
</evidence>
<keyword evidence="3" id="KW-0963">Cytoplasm</keyword>
<dbReference type="AlphaFoldDB" id="A0A232EFS2"/>
<accession>A0A232EFS2</accession>